<evidence type="ECO:0000256" key="1">
    <source>
        <dbReference type="ARBA" id="ARBA00004383"/>
    </source>
</evidence>
<dbReference type="GO" id="GO:0031992">
    <property type="term" value="F:energy transducer activity"/>
    <property type="evidence" value="ECO:0007669"/>
    <property type="project" value="InterPro"/>
</dbReference>
<dbReference type="Pfam" id="PF03544">
    <property type="entry name" value="TonB_C"/>
    <property type="match status" value="1"/>
</dbReference>
<dbReference type="InterPro" id="IPR003538">
    <property type="entry name" value="TonB"/>
</dbReference>
<dbReference type="PROSITE" id="PS52015">
    <property type="entry name" value="TONB_CTD"/>
    <property type="match status" value="1"/>
</dbReference>
<keyword evidence="9" id="KW-0472">Membrane</keyword>
<feature type="region of interest" description="Disordered" evidence="10">
    <location>
        <begin position="59"/>
        <end position="137"/>
    </location>
</feature>
<keyword evidence="5" id="KW-0997">Cell inner membrane</keyword>
<feature type="domain" description="TonB C-terminal" evidence="11">
    <location>
        <begin position="188"/>
        <end position="277"/>
    </location>
</feature>
<dbReference type="GO" id="GO:0030288">
    <property type="term" value="C:outer membrane-bounded periplasmic space"/>
    <property type="evidence" value="ECO:0007669"/>
    <property type="project" value="InterPro"/>
</dbReference>
<keyword evidence="6" id="KW-0812">Transmembrane</keyword>
<dbReference type="NCBIfam" id="TIGR01352">
    <property type="entry name" value="tonB_Cterm"/>
    <property type="match status" value="1"/>
</dbReference>
<dbReference type="InterPro" id="IPR051045">
    <property type="entry name" value="TonB-dependent_transducer"/>
</dbReference>
<dbReference type="EMBL" id="JPMI01000299">
    <property type="protein sequence ID" value="KFA88257.1"/>
    <property type="molecule type" value="Genomic_DNA"/>
</dbReference>
<comment type="caution">
    <text evidence="12">The sequence shown here is derived from an EMBL/GenBank/DDBJ whole genome shotgun (WGS) entry which is preliminary data.</text>
</comment>
<evidence type="ECO:0000256" key="7">
    <source>
        <dbReference type="ARBA" id="ARBA00022927"/>
    </source>
</evidence>
<dbReference type="GO" id="GO:0015891">
    <property type="term" value="P:siderophore transport"/>
    <property type="evidence" value="ECO:0007669"/>
    <property type="project" value="InterPro"/>
</dbReference>
<feature type="compositionally biased region" description="Basic residues" evidence="10">
    <location>
        <begin position="96"/>
        <end position="105"/>
    </location>
</feature>
<keyword evidence="7" id="KW-0653">Protein transport</keyword>
<evidence type="ECO:0000256" key="8">
    <source>
        <dbReference type="ARBA" id="ARBA00022989"/>
    </source>
</evidence>
<feature type="compositionally biased region" description="Basic and acidic residues" evidence="10">
    <location>
        <begin position="106"/>
        <end position="118"/>
    </location>
</feature>
<evidence type="ECO:0000256" key="5">
    <source>
        <dbReference type="ARBA" id="ARBA00022519"/>
    </source>
</evidence>
<dbReference type="Proteomes" id="UP000028547">
    <property type="component" value="Unassembled WGS sequence"/>
</dbReference>
<dbReference type="InterPro" id="IPR037682">
    <property type="entry name" value="TonB_C"/>
</dbReference>
<evidence type="ECO:0000313" key="12">
    <source>
        <dbReference type="EMBL" id="KFA88257.1"/>
    </source>
</evidence>
<keyword evidence="4" id="KW-1003">Cell membrane</keyword>
<keyword evidence="3" id="KW-0813">Transport</keyword>
<dbReference type="SUPFAM" id="SSF74653">
    <property type="entry name" value="TolA/TonB C-terminal domain"/>
    <property type="match status" value="1"/>
</dbReference>
<dbReference type="AlphaFoldDB" id="A0A084SIH2"/>
<evidence type="ECO:0000256" key="10">
    <source>
        <dbReference type="SAM" id="MobiDB-lite"/>
    </source>
</evidence>
<accession>A0A084SIH2</accession>
<dbReference type="RefSeq" id="WP_043409388.1">
    <property type="nucleotide sequence ID" value="NZ_JPMI01000299.1"/>
</dbReference>
<dbReference type="GO" id="GO:0015031">
    <property type="term" value="P:protein transport"/>
    <property type="evidence" value="ECO:0007669"/>
    <property type="project" value="UniProtKB-KW"/>
</dbReference>
<dbReference type="PANTHER" id="PTHR33446:SF2">
    <property type="entry name" value="PROTEIN TONB"/>
    <property type="match status" value="1"/>
</dbReference>
<evidence type="ECO:0000259" key="11">
    <source>
        <dbReference type="PROSITE" id="PS52015"/>
    </source>
</evidence>
<proteinExistence type="inferred from homology"/>
<gene>
    <name evidence="12" type="ORF">Q664_42480</name>
</gene>
<dbReference type="PANTHER" id="PTHR33446">
    <property type="entry name" value="PROTEIN TONB-RELATED"/>
    <property type="match status" value="1"/>
</dbReference>
<reference evidence="12 13" key="1">
    <citation type="submission" date="2014-07" db="EMBL/GenBank/DDBJ databases">
        <title>Draft Genome Sequence of Gephyronic Acid Producer, Cystobacter violaceus Strain Cb vi76.</title>
        <authorList>
            <person name="Stevens D.C."/>
            <person name="Young J."/>
            <person name="Carmichael R."/>
            <person name="Tan J."/>
            <person name="Taylor R.E."/>
        </authorList>
    </citation>
    <scope>NUCLEOTIDE SEQUENCE [LARGE SCALE GENOMIC DNA]</scope>
    <source>
        <strain evidence="12 13">Cb vi76</strain>
    </source>
</reference>
<feature type="compositionally biased region" description="Basic and acidic residues" evidence="10">
    <location>
        <begin position="76"/>
        <end position="88"/>
    </location>
</feature>
<dbReference type="PRINTS" id="PR01374">
    <property type="entry name" value="TONBPROTEIN"/>
</dbReference>
<organism evidence="12 13">
    <name type="scientific">Archangium violaceum Cb vi76</name>
    <dbReference type="NCBI Taxonomy" id="1406225"/>
    <lineage>
        <taxon>Bacteria</taxon>
        <taxon>Pseudomonadati</taxon>
        <taxon>Myxococcota</taxon>
        <taxon>Myxococcia</taxon>
        <taxon>Myxococcales</taxon>
        <taxon>Cystobacterineae</taxon>
        <taxon>Archangiaceae</taxon>
        <taxon>Archangium</taxon>
    </lineage>
</organism>
<dbReference type="InterPro" id="IPR006260">
    <property type="entry name" value="TonB/TolA_C"/>
</dbReference>
<comment type="subcellular location">
    <subcellularLocation>
        <location evidence="1">Cell inner membrane</location>
        <topology evidence="1">Single-pass membrane protein</topology>
        <orientation evidence="1">Periplasmic side</orientation>
    </subcellularLocation>
</comment>
<sequence length="277" mass="29644">MFDSVRGHELAPRSRIILSVLLSLVLHACVFLLALATPTRTSPPRTQAPREALRVTLLQGPGPTMAAPPPPSPPSAHEKTSPRREQRRAPATTVRPRNRPQRTRPSRVEPKPDAKEEEAPVTAAPVTADPEGGTPETVAPEALAHRQAGDVSGGVIGGVVGGVVGGLVGGVAGGQVGGTRTEVLPFGSGMTRPRKLSGPKPRYTREALAARVEGLMIVRCVITVEGRIEQCRVIRSLPYMEEAVLDALYAQRYQPVTSQGRPIPVEYTFNIRLSLPR</sequence>
<dbReference type="GO" id="GO:0055085">
    <property type="term" value="P:transmembrane transport"/>
    <property type="evidence" value="ECO:0007669"/>
    <property type="project" value="InterPro"/>
</dbReference>
<evidence type="ECO:0000256" key="2">
    <source>
        <dbReference type="ARBA" id="ARBA00006555"/>
    </source>
</evidence>
<protein>
    <recommendedName>
        <fullName evidence="11">TonB C-terminal domain-containing protein</fullName>
    </recommendedName>
</protein>
<name>A0A084SIH2_9BACT</name>
<dbReference type="Gene3D" id="3.30.1150.10">
    <property type="match status" value="1"/>
</dbReference>
<comment type="similarity">
    <text evidence="2">Belongs to the TonB family.</text>
</comment>
<keyword evidence="8" id="KW-1133">Transmembrane helix</keyword>
<evidence type="ECO:0000256" key="3">
    <source>
        <dbReference type="ARBA" id="ARBA00022448"/>
    </source>
</evidence>
<dbReference type="GO" id="GO:0098797">
    <property type="term" value="C:plasma membrane protein complex"/>
    <property type="evidence" value="ECO:0007669"/>
    <property type="project" value="TreeGrafter"/>
</dbReference>
<evidence type="ECO:0000313" key="13">
    <source>
        <dbReference type="Proteomes" id="UP000028547"/>
    </source>
</evidence>
<evidence type="ECO:0000256" key="6">
    <source>
        <dbReference type="ARBA" id="ARBA00022692"/>
    </source>
</evidence>
<evidence type="ECO:0000256" key="9">
    <source>
        <dbReference type="ARBA" id="ARBA00023136"/>
    </source>
</evidence>
<evidence type="ECO:0000256" key="4">
    <source>
        <dbReference type="ARBA" id="ARBA00022475"/>
    </source>
</evidence>
<feature type="compositionally biased region" description="Low complexity" evidence="10">
    <location>
        <begin position="120"/>
        <end position="131"/>
    </location>
</feature>